<dbReference type="RefSeq" id="WP_092478610.1">
    <property type="nucleotide sequence ID" value="NZ_FOHN01000024.1"/>
</dbReference>
<dbReference type="InterPro" id="IPR032812">
    <property type="entry name" value="SbsA_Ig"/>
</dbReference>
<dbReference type="InterPro" id="IPR014755">
    <property type="entry name" value="Cu-Rt/internalin_Ig-like"/>
</dbReference>
<sequence>MGKKIKASHSRFITIEEATPGMENKITTDFFFHTGKFVWKVKFNTPLDASTVNNSNLYVTNSAGLPVKADIHYNSASREIEIETLDTYDAKQSYILHITTKVQSLGGQNLKEPIEVKFRL</sequence>
<reference evidence="3 4" key="1">
    <citation type="submission" date="2016-10" db="EMBL/GenBank/DDBJ databases">
        <authorList>
            <person name="de Groot N.N."/>
        </authorList>
    </citation>
    <scope>NUCLEOTIDE SEQUENCE [LARGE SCALE GENOMIC DNA]</scope>
    <source>
        <strain evidence="3 4">DSM 1801</strain>
    </source>
</reference>
<organism evidence="3 4">
    <name type="scientific">[Clostridium] polysaccharolyticum</name>
    <dbReference type="NCBI Taxonomy" id="29364"/>
    <lineage>
        <taxon>Bacteria</taxon>
        <taxon>Bacillati</taxon>
        <taxon>Bacillota</taxon>
        <taxon>Clostridia</taxon>
        <taxon>Lachnospirales</taxon>
        <taxon>Lachnospiraceae</taxon>
    </lineage>
</organism>
<feature type="domain" description="SbsA Ig-like" evidence="2">
    <location>
        <begin position="40"/>
        <end position="119"/>
    </location>
</feature>
<name>A0A1I0ERK6_9FIRM</name>
<accession>A0A1I0ERK6</accession>
<dbReference type="EMBL" id="FOHN01000024">
    <property type="protein sequence ID" value="SET48158.1"/>
    <property type="molecule type" value="Genomic_DNA"/>
</dbReference>
<keyword evidence="1" id="KW-0732">Signal</keyword>
<evidence type="ECO:0000313" key="3">
    <source>
        <dbReference type="EMBL" id="SET48158.1"/>
    </source>
</evidence>
<evidence type="ECO:0000313" key="4">
    <source>
        <dbReference type="Proteomes" id="UP000199800"/>
    </source>
</evidence>
<dbReference type="Gene3D" id="2.60.40.1220">
    <property type="match status" value="1"/>
</dbReference>
<evidence type="ECO:0000256" key="1">
    <source>
        <dbReference type="ARBA" id="ARBA00022729"/>
    </source>
</evidence>
<dbReference type="AlphaFoldDB" id="A0A1I0ERK6"/>
<dbReference type="Proteomes" id="UP000199800">
    <property type="component" value="Unassembled WGS sequence"/>
</dbReference>
<gene>
    <name evidence="3" type="ORF">SAMN04487772_12424</name>
</gene>
<protein>
    <submittedName>
        <fullName evidence="3">Ig-like domain-containing protein</fullName>
    </submittedName>
</protein>
<evidence type="ECO:0000259" key="2">
    <source>
        <dbReference type="Pfam" id="PF13205"/>
    </source>
</evidence>
<proteinExistence type="predicted"/>
<dbReference type="Pfam" id="PF13205">
    <property type="entry name" value="Big_5"/>
    <property type="match status" value="1"/>
</dbReference>
<keyword evidence="4" id="KW-1185">Reference proteome</keyword>